<gene>
    <name evidence="3" type="ORF">DFR29_106306</name>
</gene>
<dbReference type="InterPro" id="IPR032710">
    <property type="entry name" value="NTF2-like_dom_sf"/>
</dbReference>
<organism evidence="3 4">
    <name type="scientific">Tahibacter aquaticus</name>
    <dbReference type="NCBI Taxonomy" id="520092"/>
    <lineage>
        <taxon>Bacteria</taxon>
        <taxon>Pseudomonadati</taxon>
        <taxon>Pseudomonadota</taxon>
        <taxon>Gammaproteobacteria</taxon>
        <taxon>Lysobacterales</taxon>
        <taxon>Rhodanobacteraceae</taxon>
        <taxon>Tahibacter</taxon>
    </lineage>
</organism>
<keyword evidence="4" id="KW-1185">Reference proteome</keyword>
<name>A0A4R6YZ35_9GAMM</name>
<protein>
    <submittedName>
        <fullName evidence="3">Uncharacterized protein DUF4440</fullName>
    </submittedName>
</protein>
<dbReference type="OrthoDB" id="119951at2"/>
<evidence type="ECO:0000256" key="1">
    <source>
        <dbReference type="SAM" id="SignalP"/>
    </source>
</evidence>
<dbReference type="RefSeq" id="WP_133818893.1">
    <property type="nucleotide sequence ID" value="NZ_SNZH01000006.1"/>
</dbReference>
<proteinExistence type="predicted"/>
<evidence type="ECO:0000259" key="2">
    <source>
        <dbReference type="Pfam" id="PF14534"/>
    </source>
</evidence>
<accession>A0A4R6YZ35</accession>
<dbReference type="AlphaFoldDB" id="A0A4R6YZ35"/>
<comment type="caution">
    <text evidence="3">The sequence shown here is derived from an EMBL/GenBank/DDBJ whole genome shotgun (WGS) entry which is preliminary data.</text>
</comment>
<sequence>MTLFRRGIRTALLALALLAAQGLGPAAAQDGTADAALTATIAALDKKLFDAYNACDIPAFTALFSPSVEFYHDKGGATFDRETVVANTQKYICGKVRRELLPATLKIYPIKDFGAIEEGEHRFCELASGQCEGSARFLMIWKQEAQGWQLTRVVSFGHRALSEKEKSELQPTKAAAAH</sequence>
<dbReference type="SUPFAM" id="SSF54427">
    <property type="entry name" value="NTF2-like"/>
    <property type="match status" value="1"/>
</dbReference>
<reference evidence="3 4" key="1">
    <citation type="submission" date="2019-03" db="EMBL/GenBank/DDBJ databases">
        <title>Genomic Encyclopedia of Type Strains, Phase IV (KMG-IV): sequencing the most valuable type-strain genomes for metagenomic binning, comparative biology and taxonomic classification.</title>
        <authorList>
            <person name="Goeker M."/>
        </authorList>
    </citation>
    <scope>NUCLEOTIDE SEQUENCE [LARGE SCALE GENOMIC DNA]</scope>
    <source>
        <strain evidence="3 4">DSM 21667</strain>
    </source>
</reference>
<dbReference type="EMBL" id="SNZH01000006">
    <property type="protein sequence ID" value="TDR44158.1"/>
    <property type="molecule type" value="Genomic_DNA"/>
</dbReference>
<dbReference type="Proteomes" id="UP000295293">
    <property type="component" value="Unassembled WGS sequence"/>
</dbReference>
<dbReference type="Pfam" id="PF14534">
    <property type="entry name" value="DUF4440"/>
    <property type="match status" value="1"/>
</dbReference>
<dbReference type="InterPro" id="IPR027843">
    <property type="entry name" value="DUF4440"/>
</dbReference>
<dbReference type="Gene3D" id="3.10.450.50">
    <property type="match status" value="1"/>
</dbReference>
<evidence type="ECO:0000313" key="4">
    <source>
        <dbReference type="Proteomes" id="UP000295293"/>
    </source>
</evidence>
<keyword evidence="1" id="KW-0732">Signal</keyword>
<feature type="domain" description="DUF4440" evidence="2">
    <location>
        <begin position="41"/>
        <end position="150"/>
    </location>
</feature>
<feature type="chain" id="PRO_5020965636" evidence="1">
    <location>
        <begin position="29"/>
        <end position="178"/>
    </location>
</feature>
<feature type="signal peptide" evidence="1">
    <location>
        <begin position="1"/>
        <end position="28"/>
    </location>
</feature>
<evidence type="ECO:0000313" key="3">
    <source>
        <dbReference type="EMBL" id="TDR44158.1"/>
    </source>
</evidence>